<organism evidence="1 2">
    <name type="scientific">Chlamydia avium</name>
    <dbReference type="NCBI Taxonomy" id="1457141"/>
    <lineage>
        <taxon>Bacteria</taxon>
        <taxon>Pseudomonadati</taxon>
        <taxon>Chlamydiota</taxon>
        <taxon>Chlamydiia</taxon>
        <taxon>Chlamydiales</taxon>
        <taxon>Chlamydiaceae</taxon>
        <taxon>Chlamydia/Chlamydophila group</taxon>
        <taxon>Chlamydia</taxon>
    </lineage>
</organism>
<protein>
    <recommendedName>
        <fullName evidence="3">Lipoprotein</fullName>
    </recommendedName>
</protein>
<dbReference type="Proteomes" id="UP000014821">
    <property type="component" value="Unassembled WGS sequence"/>
</dbReference>
<evidence type="ECO:0000313" key="1">
    <source>
        <dbReference type="EMBL" id="EPP38546.1"/>
    </source>
</evidence>
<accession>A0ABN0MSX9</accession>
<comment type="caution">
    <text evidence="1">The sequence shown here is derived from an EMBL/GenBank/DDBJ whole genome shotgun (WGS) entry which is preliminary data.</text>
</comment>
<gene>
    <name evidence="1" type="ORF">CP10881SC42_0483</name>
</gene>
<dbReference type="RefSeq" id="WP_020355950.1">
    <property type="nucleotide sequence ID" value="NZ_KE360587.1"/>
</dbReference>
<proteinExistence type="predicted"/>
<evidence type="ECO:0008006" key="3">
    <source>
        <dbReference type="Google" id="ProtNLM"/>
    </source>
</evidence>
<dbReference type="PROSITE" id="PS51257">
    <property type="entry name" value="PROKAR_LIPOPROTEIN"/>
    <property type="match status" value="1"/>
</dbReference>
<dbReference type="EMBL" id="ATND01000001">
    <property type="protein sequence ID" value="EPP38546.1"/>
    <property type="molecule type" value="Genomic_DNA"/>
</dbReference>
<reference evidence="1" key="1">
    <citation type="submission" date="2013-04" db="EMBL/GenBank/DDBJ databases">
        <title>Genome sequence of Chlamydia psittaci 10_881_SC42.</title>
        <authorList>
            <person name="Huot-Creasy H."/>
            <person name="McCracken C.L."/>
            <person name="Humphries M."/>
            <person name="Sachse K."/>
            <person name="Laroucau K."/>
            <person name="Bavoil P."/>
            <person name="Myers G.S."/>
        </authorList>
    </citation>
    <scope>NUCLEOTIDE SEQUENCE [LARGE SCALE GENOMIC DNA]</scope>
    <source>
        <strain evidence="1">10_881_SC42</strain>
    </source>
</reference>
<name>A0ABN0MSX9_9CHLA</name>
<sequence>MNFKKKLFLTALGGIAFTLVGCCSITNKFSHSSKTYLPIINHIFKLCDLHEVDASNKNLVESMRPLLMTREQRRDGIFDPLVVKDVHALYNDLSLLGMTQVVPAHAATYDCAVIFGGFLPAMRQRLDFLIREWNRGVRFRKIIFLSEERERYPGVETFEQFYNPQNNPFPIDKSWHSEDYSLPSSENEIAKFIWSQMLLPASWRDSTDVQVEFLVAEPSGDLPYTTRHDALTIFRKYWGDSEGRILFVSNQPFVPSDRVRMAKYFTKDCDISGPGFGQAVLKQNWGPRVCLHALAIWVNETDGRLELSQE</sequence>
<keyword evidence="2" id="KW-1185">Reference proteome</keyword>
<evidence type="ECO:0000313" key="2">
    <source>
        <dbReference type="Proteomes" id="UP000014821"/>
    </source>
</evidence>